<evidence type="ECO:0000256" key="1">
    <source>
        <dbReference type="ARBA" id="ARBA00001917"/>
    </source>
</evidence>
<dbReference type="EC" id="1.3.5.2" evidence="5 11"/>
<evidence type="ECO:0000256" key="5">
    <source>
        <dbReference type="ARBA" id="ARBA00012791"/>
    </source>
</evidence>
<dbReference type="EMBL" id="PSPG01000004">
    <property type="protein sequence ID" value="PXF21982.1"/>
    <property type="molecule type" value="Genomic_DNA"/>
</dbReference>
<evidence type="ECO:0000256" key="2">
    <source>
        <dbReference type="ARBA" id="ARBA00004370"/>
    </source>
</evidence>
<gene>
    <name evidence="13" type="ORF">CXX69_02435</name>
</gene>
<dbReference type="GO" id="GO:0106430">
    <property type="term" value="F:dihydroorotate dehydrogenase (quinone) activity"/>
    <property type="evidence" value="ECO:0007669"/>
    <property type="project" value="UniProtKB-EC"/>
</dbReference>
<evidence type="ECO:0000313" key="13">
    <source>
        <dbReference type="EMBL" id="PXF21982.1"/>
    </source>
</evidence>
<dbReference type="AlphaFoldDB" id="A0A2V3HT04"/>
<dbReference type="PANTHER" id="PTHR48109">
    <property type="entry name" value="DIHYDROOROTATE DEHYDROGENASE (QUINONE), MITOCHONDRIAL-RELATED"/>
    <property type="match status" value="1"/>
</dbReference>
<dbReference type="PROSITE" id="PS00911">
    <property type="entry name" value="DHODEHASE_1"/>
    <property type="match status" value="1"/>
</dbReference>
<dbReference type="InterPro" id="IPR013785">
    <property type="entry name" value="Aldolase_TIM"/>
</dbReference>
<accession>A0A2V3HT04</accession>
<dbReference type="GO" id="GO:0016020">
    <property type="term" value="C:membrane"/>
    <property type="evidence" value="ECO:0007669"/>
    <property type="project" value="UniProtKB-SubCell"/>
</dbReference>
<evidence type="ECO:0000256" key="8">
    <source>
        <dbReference type="ARBA" id="ARBA00023002"/>
    </source>
</evidence>
<comment type="caution">
    <text evidence="13">The sequence shown here is derived from an EMBL/GenBank/DDBJ whole genome shotgun (WGS) entry which is preliminary data.</text>
</comment>
<evidence type="ECO:0000259" key="12">
    <source>
        <dbReference type="Pfam" id="PF01180"/>
    </source>
</evidence>
<keyword evidence="6" id="KW-0285">Flavoprotein</keyword>
<evidence type="ECO:0000256" key="11">
    <source>
        <dbReference type="NCBIfam" id="TIGR01036"/>
    </source>
</evidence>
<dbReference type="PANTHER" id="PTHR48109:SF4">
    <property type="entry name" value="DIHYDROOROTATE DEHYDROGENASE (QUINONE), MITOCHONDRIAL"/>
    <property type="match status" value="1"/>
</dbReference>
<evidence type="ECO:0000256" key="3">
    <source>
        <dbReference type="ARBA" id="ARBA00005161"/>
    </source>
</evidence>
<dbReference type="Gene3D" id="3.20.20.70">
    <property type="entry name" value="Aldolase class I"/>
    <property type="match status" value="1"/>
</dbReference>
<dbReference type="InterPro" id="IPR050074">
    <property type="entry name" value="DHO_dehydrogenase"/>
</dbReference>
<evidence type="ECO:0000256" key="4">
    <source>
        <dbReference type="ARBA" id="ARBA00005359"/>
    </source>
</evidence>
<dbReference type="NCBIfam" id="NF003652">
    <property type="entry name" value="PRK05286.2-5"/>
    <property type="match status" value="1"/>
</dbReference>
<evidence type="ECO:0000256" key="10">
    <source>
        <dbReference type="ARBA" id="ARBA00048639"/>
    </source>
</evidence>
<comment type="catalytic activity">
    <reaction evidence="10">
        <text>(S)-dihydroorotate + a quinone = orotate + a quinol</text>
        <dbReference type="Rhea" id="RHEA:30187"/>
        <dbReference type="ChEBI" id="CHEBI:24646"/>
        <dbReference type="ChEBI" id="CHEBI:30839"/>
        <dbReference type="ChEBI" id="CHEBI:30864"/>
        <dbReference type="ChEBI" id="CHEBI:132124"/>
        <dbReference type="EC" id="1.3.5.2"/>
    </reaction>
</comment>
<comment type="subcellular location">
    <subcellularLocation>
        <location evidence="2">Membrane</location>
    </subcellularLocation>
</comment>
<dbReference type="GO" id="GO:0044205">
    <property type="term" value="P:'de novo' UMP biosynthetic process"/>
    <property type="evidence" value="ECO:0007669"/>
    <property type="project" value="UniProtKB-UniPathway"/>
</dbReference>
<keyword evidence="8" id="KW-0560">Oxidoreductase</keyword>
<comment type="pathway">
    <text evidence="3">Pyrimidine metabolism; UMP biosynthesis via de novo pathway; orotate from (S)-dihydroorotate (quinone route): step 1/1.</text>
</comment>
<dbReference type="InterPro" id="IPR005720">
    <property type="entry name" value="Dihydroorotate_DH_cat"/>
</dbReference>
<sequence length="367" mass="39785">MGLPYSFFVRPILRFADSEKAHDLVIQGLSSFGQSSGGQRALSAMYHAPELPIHVLGRLFHHPLGLAAGFDKGAEALSAWPALGFSWVEYGGVTRFPQDGNPKPRMFRAESEHALVNRMGFNNPGASAVRDRLISRRASGKWPKVPIAANIGRSTKTPNESAPSDYSQTLDILWNHADMFVLNVSSPNTPDLRELQEVDHLSSILSECGRISERRGGGKPLLLKLSPDSTDDELLASAQMAMRRGIDGFVATNTTLHRPVPSNTKSRSVFAERGGLSGRPLQSRSAEVIRLLYEEAGSEVPIIGVGGIDSADSAWEAMTSGASLLQLYSAMVFKGPSVVSLIVKGLSRRMRDNGFLSIEEVVGYGNR</sequence>
<dbReference type="Proteomes" id="UP000248161">
    <property type="component" value="Unassembled WGS sequence"/>
</dbReference>
<comment type="similarity">
    <text evidence="4">Belongs to the dihydroorotate dehydrogenase family. Type 2 subfamily.</text>
</comment>
<dbReference type="Pfam" id="PF01180">
    <property type="entry name" value="DHO_dh"/>
    <property type="match status" value="1"/>
</dbReference>
<evidence type="ECO:0000256" key="6">
    <source>
        <dbReference type="ARBA" id="ARBA00022630"/>
    </source>
</evidence>
<dbReference type="GO" id="GO:0006207">
    <property type="term" value="P:'de novo' pyrimidine nucleobase biosynthetic process"/>
    <property type="evidence" value="ECO:0007669"/>
    <property type="project" value="UniProtKB-UniRule"/>
</dbReference>
<dbReference type="UniPathway" id="UPA00070">
    <property type="reaction ID" value="UER00946"/>
</dbReference>
<dbReference type="GO" id="GO:0005737">
    <property type="term" value="C:cytoplasm"/>
    <property type="evidence" value="ECO:0007669"/>
    <property type="project" value="InterPro"/>
</dbReference>
<proteinExistence type="inferred from homology"/>
<feature type="domain" description="Dihydroorotate dehydrogenase catalytic" evidence="12">
    <location>
        <begin position="53"/>
        <end position="350"/>
    </location>
</feature>
<dbReference type="InterPro" id="IPR001295">
    <property type="entry name" value="Dihydroorotate_DH_CS"/>
</dbReference>
<dbReference type="CDD" id="cd04738">
    <property type="entry name" value="DHOD_2_like"/>
    <property type="match status" value="1"/>
</dbReference>
<dbReference type="NCBIfam" id="TIGR01036">
    <property type="entry name" value="pyrD_sub2"/>
    <property type="match status" value="1"/>
</dbReference>
<protein>
    <recommendedName>
        <fullName evidence="5 11">Dihydroorotate dehydrogenase (quinone)</fullName>
        <ecNumber evidence="5 11">1.3.5.2</ecNumber>
    </recommendedName>
</protein>
<dbReference type="InterPro" id="IPR005719">
    <property type="entry name" value="Dihydroorotate_DH_2"/>
</dbReference>
<comment type="cofactor">
    <cofactor evidence="1">
        <name>FMN</name>
        <dbReference type="ChEBI" id="CHEBI:58210"/>
    </cofactor>
</comment>
<dbReference type="SUPFAM" id="SSF51395">
    <property type="entry name" value="FMN-linked oxidoreductases"/>
    <property type="match status" value="1"/>
</dbReference>
<evidence type="ECO:0000256" key="9">
    <source>
        <dbReference type="ARBA" id="ARBA00023136"/>
    </source>
</evidence>
<keyword evidence="7" id="KW-0288">FMN</keyword>
<evidence type="ECO:0000256" key="7">
    <source>
        <dbReference type="ARBA" id="ARBA00022643"/>
    </source>
</evidence>
<name>A0A2V3HT04_9ARCH</name>
<evidence type="ECO:0000313" key="14">
    <source>
        <dbReference type="Proteomes" id="UP000248161"/>
    </source>
</evidence>
<keyword evidence="9" id="KW-0472">Membrane</keyword>
<reference evidence="13 14" key="1">
    <citation type="journal article" date="2015" name="Nat. Commun.">
        <title>Genomic and transcriptomic evidence for scavenging of diverse organic compounds by widespread deep-sea archaea.</title>
        <authorList>
            <person name="Li M."/>
            <person name="Baker B.J."/>
            <person name="Anantharaman K."/>
            <person name="Jain S."/>
            <person name="Breier J.A."/>
            <person name="Dick G.J."/>
        </authorList>
    </citation>
    <scope>NUCLEOTIDE SEQUENCE [LARGE SCALE GENOMIC DNA]</scope>
    <source>
        <strain evidence="13">Cayman_51_deep</strain>
    </source>
</reference>
<organism evidence="13 14">
    <name type="scientific">Candidatus Thalassarchaeum betae</name>
    <dbReference type="NCBI Taxonomy" id="2599289"/>
    <lineage>
        <taxon>Archaea</taxon>
        <taxon>Methanobacteriati</taxon>
        <taxon>Thermoplasmatota</taxon>
        <taxon>Candidatus Poseidoniia</taxon>
        <taxon>Candidatus Poseidoniales</taxon>
        <taxon>Candidatus Thalassarchaeaceae</taxon>
        <taxon>Candidatus Thalassarchaeum</taxon>
    </lineage>
</organism>